<proteinExistence type="predicted"/>
<protein>
    <submittedName>
        <fullName evidence="1">Uncharacterized protein</fullName>
    </submittedName>
</protein>
<evidence type="ECO:0000313" key="2">
    <source>
        <dbReference type="Proteomes" id="UP001057452"/>
    </source>
</evidence>
<evidence type="ECO:0000313" key="1">
    <source>
        <dbReference type="EMBL" id="KAI4832418.1"/>
    </source>
</evidence>
<dbReference type="EMBL" id="CM043785">
    <property type="protein sequence ID" value="KAI4832418.1"/>
    <property type="molecule type" value="Genomic_DNA"/>
</dbReference>
<organism evidence="1 2">
    <name type="scientific">Chaenocephalus aceratus</name>
    <name type="common">Blackfin icefish</name>
    <name type="synonym">Chaenichthys aceratus</name>
    <dbReference type="NCBI Taxonomy" id="36190"/>
    <lineage>
        <taxon>Eukaryota</taxon>
        <taxon>Metazoa</taxon>
        <taxon>Chordata</taxon>
        <taxon>Craniata</taxon>
        <taxon>Vertebrata</taxon>
        <taxon>Euteleostomi</taxon>
        <taxon>Actinopterygii</taxon>
        <taxon>Neopterygii</taxon>
        <taxon>Teleostei</taxon>
        <taxon>Neoteleostei</taxon>
        <taxon>Acanthomorphata</taxon>
        <taxon>Eupercaria</taxon>
        <taxon>Perciformes</taxon>
        <taxon>Notothenioidei</taxon>
        <taxon>Channichthyidae</taxon>
        <taxon>Chaenocephalus</taxon>
    </lineage>
</organism>
<sequence>MMDLEDDTSVLTTLKSFNSFISHTEAPQRLSEGSAGSENLQSQYKRSMELLEAGERVHSNNRYLQLDGEKKQMELSHKRARYELEKAASDSARDLEHEVDRNQDLLGRLKKFQERETEAAKNLSEQVEANRALRKNMEGLNRKLEERDTRLNTANQTIIYLKDEIRELTKHQEVSQLCQSLQAAQSSCSEHIVKIKELERRLALQEQDIAIVKTVKSAVAKVPDLEKDLKRLREDNAFLRESRENCSLLKEEVEGLRRKLERMEKKKEELVNIELEKERLAEKLKAWENLGQSTGLNIRCVCVRVRVCVCVYSSLITII</sequence>
<gene>
    <name evidence="1" type="ORF">KUCAC02_015387</name>
</gene>
<dbReference type="Proteomes" id="UP001057452">
    <property type="component" value="Chromosome 1"/>
</dbReference>
<name>A0ACB9XYM4_CHAAC</name>
<reference evidence="1" key="1">
    <citation type="submission" date="2022-05" db="EMBL/GenBank/DDBJ databases">
        <title>Chromosome-level genome of Chaenocephalus aceratus.</title>
        <authorList>
            <person name="Park H."/>
        </authorList>
    </citation>
    <scope>NUCLEOTIDE SEQUENCE</scope>
    <source>
        <strain evidence="1">KU_202001</strain>
    </source>
</reference>
<accession>A0ACB9XYM4</accession>
<comment type="caution">
    <text evidence="1">The sequence shown here is derived from an EMBL/GenBank/DDBJ whole genome shotgun (WGS) entry which is preliminary data.</text>
</comment>
<keyword evidence="2" id="KW-1185">Reference proteome</keyword>